<dbReference type="InterPro" id="IPR009061">
    <property type="entry name" value="DNA-bd_dom_put_sf"/>
</dbReference>
<accession>A0A9D2RB53</accession>
<gene>
    <name evidence="3" type="ORF">H9913_08835</name>
</gene>
<dbReference type="InterPro" id="IPR047057">
    <property type="entry name" value="MerR_fam"/>
</dbReference>
<comment type="caution">
    <text evidence="3">The sequence shown here is derived from an EMBL/GenBank/DDBJ whole genome shotgun (WGS) entry which is preliminary data.</text>
</comment>
<reference evidence="3" key="1">
    <citation type="journal article" date="2021" name="PeerJ">
        <title>Extensive microbial diversity within the chicken gut microbiome revealed by metagenomics and culture.</title>
        <authorList>
            <person name="Gilroy R."/>
            <person name="Ravi A."/>
            <person name="Getino M."/>
            <person name="Pursley I."/>
            <person name="Horton D.L."/>
            <person name="Alikhan N.F."/>
            <person name="Baker D."/>
            <person name="Gharbi K."/>
            <person name="Hall N."/>
            <person name="Watson M."/>
            <person name="Adriaenssens E.M."/>
            <person name="Foster-Nyarko E."/>
            <person name="Jarju S."/>
            <person name="Secka A."/>
            <person name="Antonio M."/>
            <person name="Oren A."/>
            <person name="Chaudhuri R.R."/>
            <person name="La Ragione R."/>
            <person name="Hildebrand F."/>
            <person name="Pallen M.J."/>
        </authorList>
    </citation>
    <scope>NUCLEOTIDE SEQUENCE</scope>
    <source>
        <strain evidence="3">ChiW19-6364</strain>
    </source>
</reference>
<dbReference type="AlphaFoldDB" id="A0A9D2RB53"/>
<dbReference type="SUPFAM" id="SSF46955">
    <property type="entry name" value="Putative DNA-binding domain"/>
    <property type="match status" value="1"/>
</dbReference>
<proteinExistence type="predicted"/>
<evidence type="ECO:0000313" key="3">
    <source>
        <dbReference type="EMBL" id="HJD40121.1"/>
    </source>
</evidence>
<name>A0A9D2RB53_9FIRM</name>
<evidence type="ECO:0000259" key="2">
    <source>
        <dbReference type="PROSITE" id="PS50937"/>
    </source>
</evidence>
<dbReference type="PROSITE" id="PS50937">
    <property type="entry name" value="HTH_MERR_2"/>
    <property type="match status" value="1"/>
</dbReference>
<dbReference type="SMART" id="SM00422">
    <property type="entry name" value="HTH_MERR"/>
    <property type="match status" value="1"/>
</dbReference>
<sequence length="412" mass="47855">MRIGKVSEIYHISADNLYYYINYGLLVPPRPKGQYVFDQATLKDLEWILELKELDFSLREIHIILSLKRVSGFADPQDLTELKEIYSSKRDLCLKELERKKEIIQKLDNKIQELDTLASSPAVKTGVPISMLSLLCCPCCKKELSMTDVEMNQRYLSKGTLTCSCGYHARIRHGILMTPNKNQNLQDAPDLTRELYKDLPPDLISLFQRSYNHMLESMEETGLHKKVICETYINAWFFIHNHLEYLPQDSKYIIIDKYPETLLMYKGLIEKQNPGLEILYLADSSTDFPLKPGCIDIHLDFFAVNEHNFYHHTFLYDKLYPYLAPHADLIGTYFYFQHAPKSMKLLLSQYPEAYSRNFDLDYFRSSLKNGGYELIQEEDCGCTTDSGANLGFGFHVKGEKMHLLPYHGRKCT</sequence>
<evidence type="ECO:0000256" key="1">
    <source>
        <dbReference type="ARBA" id="ARBA00023125"/>
    </source>
</evidence>
<dbReference type="GO" id="GO:0003700">
    <property type="term" value="F:DNA-binding transcription factor activity"/>
    <property type="evidence" value="ECO:0007669"/>
    <property type="project" value="InterPro"/>
</dbReference>
<reference evidence="3" key="2">
    <citation type="submission" date="2021-04" db="EMBL/GenBank/DDBJ databases">
        <authorList>
            <person name="Gilroy R."/>
        </authorList>
    </citation>
    <scope>NUCLEOTIDE SEQUENCE</scope>
    <source>
        <strain evidence="3">ChiW19-6364</strain>
    </source>
</reference>
<dbReference type="Gene3D" id="1.10.1660.10">
    <property type="match status" value="1"/>
</dbReference>
<dbReference type="PANTHER" id="PTHR30204">
    <property type="entry name" value="REDOX-CYCLING DRUG-SENSING TRANSCRIPTIONAL ACTIVATOR SOXR"/>
    <property type="match status" value="1"/>
</dbReference>
<dbReference type="Proteomes" id="UP000823850">
    <property type="component" value="Unassembled WGS sequence"/>
</dbReference>
<dbReference type="GO" id="GO:0003677">
    <property type="term" value="F:DNA binding"/>
    <property type="evidence" value="ECO:0007669"/>
    <property type="project" value="UniProtKB-KW"/>
</dbReference>
<feature type="domain" description="HTH merR-type" evidence="2">
    <location>
        <begin position="1"/>
        <end position="67"/>
    </location>
</feature>
<dbReference type="Pfam" id="PF13411">
    <property type="entry name" value="MerR_1"/>
    <property type="match status" value="1"/>
</dbReference>
<protein>
    <submittedName>
        <fullName evidence="3">MerR family transcriptional regulator</fullName>
    </submittedName>
</protein>
<dbReference type="PANTHER" id="PTHR30204:SF96">
    <property type="entry name" value="CHROMOSOME-ANCHORING PROTEIN RACA"/>
    <property type="match status" value="1"/>
</dbReference>
<dbReference type="InterPro" id="IPR000551">
    <property type="entry name" value="MerR-type_HTH_dom"/>
</dbReference>
<evidence type="ECO:0000313" key="4">
    <source>
        <dbReference type="Proteomes" id="UP000823850"/>
    </source>
</evidence>
<organism evidence="3 4">
    <name type="scientific">Candidatus Blautia stercoripullorum</name>
    <dbReference type="NCBI Taxonomy" id="2838502"/>
    <lineage>
        <taxon>Bacteria</taxon>
        <taxon>Bacillati</taxon>
        <taxon>Bacillota</taxon>
        <taxon>Clostridia</taxon>
        <taxon>Lachnospirales</taxon>
        <taxon>Lachnospiraceae</taxon>
        <taxon>Blautia</taxon>
    </lineage>
</organism>
<keyword evidence="1" id="KW-0238">DNA-binding</keyword>
<dbReference type="EMBL" id="DWUX01000159">
    <property type="protein sequence ID" value="HJD40121.1"/>
    <property type="molecule type" value="Genomic_DNA"/>
</dbReference>